<dbReference type="InterPro" id="IPR011050">
    <property type="entry name" value="Pectin_lyase_fold/virulence"/>
</dbReference>
<evidence type="ECO:0000313" key="5">
    <source>
        <dbReference type="Proteomes" id="UP000309033"/>
    </source>
</evidence>
<organism evidence="4 5">
    <name type="scientific">Microbispora triticiradicis</name>
    <dbReference type="NCBI Taxonomy" id="2200763"/>
    <lineage>
        <taxon>Bacteria</taxon>
        <taxon>Bacillati</taxon>
        <taxon>Actinomycetota</taxon>
        <taxon>Actinomycetes</taxon>
        <taxon>Streptosporangiales</taxon>
        <taxon>Streptosporangiaceae</taxon>
        <taxon>Microbispora</taxon>
    </lineage>
</organism>
<protein>
    <submittedName>
        <fullName evidence="4">Right-handed parallel beta-helix repeat-containing protein</fullName>
    </submittedName>
</protein>
<feature type="region of interest" description="Disordered" evidence="1">
    <location>
        <begin position="261"/>
        <end position="320"/>
    </location>
</feature>
<dbReference type="Gene3D" id="2.160.20.10">
    <property type="entry name" value="Single-stranded right-handed beta-helix, Pectin lyase-like"/>
    <property type="match status" value="2"/>
</dbReference>
<name>A0A5R8YU16_9ACTN</name>
<gene>
    <name evidence="4" type="ORF">FED44_21390</name>
</gene>
<dbReference type="AlphaFoldDB" id="A0A5R8YU16"/>
<evidence type="ECO:0000259" key="3">
    <source>
        <dbReference type="Pfam" id="PF13229"/>
    </source>
</evidence>
<feature type="compositionally biased region" description="Basic and acidic residues" evidence="1">
    <location>
        <begin position="265"/>
        <end position="274"/>
    </location>
</feature>
<keyword evidence="2" id="KW-1133">Transmembrane helix</keyword>
<sequence length="679" mass="70675">MAPRAVAADPPSGPGPGRARDGRPDVMSDTPRPRSRALLMILVLGLVAACTWAYLAYTDGAEPPPAINDVPQAEAQQQSTLVDQESLRVMQTRATLSSALARGGPAAAQARVPHISSSANGQTLVLPQRRDPYRIADLERLGLEQFQKQSDGSFVLGINVFLGPGAKLVLQNAQGPLVIRMRSEPGAFVSIVGFDASIRVNGSAQNPVRITSWNPHTRTADTQVSDGRAYLRAIGGELRMSHARVEYLGFWSGPTGGLALTGTDRPAETAERVPVRPGVAATAAPGTSGSGRKPAGREDDERKTLLPNGLLVPSRGGDDEVEITDSAGGSKVAYQMPQANLVTGEISDTSVVGNAYGIFISASDQTRITNVTIGDSLIHGVLLHRFARNASIENTTVTGSRGDGFVLSRGTQNVTITGSTAERNAGNGFTISGLPLAQGPSASGESLRSFGGDSLLSSAARDNGRYGVEVQGGIRPVVQTTEVVGGEMGIVVSKDATGAQVSGNRVRGQSSQGIVLRDGVVSARVSGNIVREVPTAIYVRNARVTVTANTVQSASLHAISVLGAAGGSEITGNTLGGAGRSALDTARATGSLTVARNNTGGWQDTAGFWTMVKRIAKPMNLIWFGVILLIVIAAIRALNGDGPRAGRRFVDPYEKQAVLEERPARELRAAAVAAAGKGD</sequence>
<reference evidence="4" key="1">
    <citation type="submission" date="2019-05" db="EMBL/GenBank/DDBJ databases">
        <title>Isolation, diversity and antifungal activity of Actinobacteria from wheat.</title>
        <authorList>
            <person name="Yu B."/>
        </authorList>
    </citation>
    <scope>NUCLEOTIDE SEQUENCE [LARGE SCALE GENOMIC DNA]</scope>
    <source>
        <strain evidence="4">NEAU-HEGS1-5</strain>
    </source>
</reference>
<evidence type="ECO:0000313" key="4">
    <source>
        <dbReference type="EMBL" id="TLP56982.1"/>
    </source>
</evidence>
<feature type="domain" description="Right handed beta helix" evidence="3">
    <location>
        <begin position="461"/>
        <end position="597"/>
    </location>
</feature>
<feature type="compositionally biased region" description="Low complexity" evidence="1">
    <location>
        <begin position="275"/>
        <end position="292"/>
    </location>
</feature>
<comment type="caution">
    <text evidence="4">The sequence shown here is derived from an EMBL/GenBank/DDBJ whole genome shotgun (WGS) entry which is preliminary data.</text>
</comment>
<feature type="transmembrane region" description="Helical" evidence="2">
    <location>
        <begin position="37"/>
        <end position="57"/>
    </location>
</feature>
<dbReference type="InterPro" id="IPR012334">
    <property type="entry name" value="Pectin_lyas_fold"/>
</dbReference>
<feature type="domain" description="Right handed beta helix" evidence="3">
    <location>
        <begin position="344"/>
        <end position="432"/>
    </location>
</feature>
<keyword evidence="5" id="KW-1185">Reference proteome</keyword>
<feature type="transmembrane region" description="Helical" evidence="2">
    <location>
        <begin position="621"/>
        <end position="638"/>
    </location>
</feature>
<evidence type="ECO:0000256" key="2">
    <source>
        <dbReference type="SAM" id="Phobius"/>
    </source>
</evidence>
<dbReference type="Pfam" id="PF13229">
    <property type="entry name" value="Beta_helix"/>
    <property type="match status" value="2"/>
</dbReference>
<dbReference type="InterPro" id="IPR006626">
    <property type="entry name" value="PbH1"/>
</dbReference>
<keyword evidence="2" id="KW-0812">Transmembrane</keyword>
<dbReference type="EMBL" id="VANP01000008">
    <property type="protein sequence ID" value="TLP56982.1"/>
    <property type="molecule type" value="Genomic_DNA"/>
</dbReference>
<dbReference type="OrthoDB" id="3799348at2"/>
<proteinExistence type="predicted"/>
<dbReference type="SUPFAM" id="SSF51126">
    <property type="entry name" value="Pectin lyase-like"/>
    <property type="match status" value="1"/>
</dbReference>
<feature type="region of interest" description="Disordered" evidence="1">
    <location>
        <begin position="1"/>
        <end position="31"/>
    </location>
</feature>
<dbReference type="SMART" id="SM00710">
    <property type="entry name" value="PbH1"/>
    <property type="match status" value="8"/>
</dbReference>
<evidence type="ECO:0000256" key="1">
    <source>
        <dbReference type="SAM" id="MobiDB-lite"/>
    </source>
</evidence>
<feature type="compositionally biased region" description="Basic and acidic residues" evidence="1">
    <location>
        <begin position="295"/>
        <end position="304"/>
    </location>
</feature>
<keyword evidence="2" id="KW-0472">Membrane</keyword>
<accession>A0A5R8YU16</accession>
<dbReference type="InterPro" id="IPR039448">
    <property type="entry name" value="Beta_helix"/>
</dbReference>
<dbReference type="Proteomes" id="UP000309033">
    <property type="component" value="Unassembled WGS sequence"/>
</dbReference>